<feature type="signal peptide" evidence="1">
    <location>
        <begin position="1"/>
        <end position="19"/>
    </location>
</feature>
<dbReference type="CDD" id="cd05483">
    <property type="entry name" value="retropepsin_like_bacteria"/>
    <property type="match status" value="1"/>
</dbReference>
<dbReference type="EMBL" id="JAGTXB010000025">
    <property type="protein sequence ID" value="MBS0031745.1"/>
    <property type="molecule type" value="Genomic_DNA"/>
</dbReference>
<dbReference type="Gene3D" id="2.40.70.10">
    <property type="entry name" value="Acid Proteases"/>
    <property type="match status" value="1"/>
</dbReference>
<evidence type="ECO:0000256" key="1">
    <source>
        <dbReference type="SAM" id="SignalP"/>
    </source>
</evidence>
<dbReference type="GO" id="GO:0006508">
    <property type="term" value="P:proteolysis"/>
    <property type="evidence" value="ECO:0007669"/>
    <property type="project" value="UniProtKB-KW"/>
</dbReference>
<proteinExistence type="predicted"/>
<keyword evidence="1" id="KW-0732">Signal</keyword>
<comment type="caution">
    <text evidence="2">The sequence shown here is derived from an EMBL/GenBank/DDBJ whole genome shotgun (WGS) entry which is preliminary data.</text>
</comment>
<keyword evidence="2" id="KW-0378">Hydrolase</keyword>
<sequence length="389" mass="43528">MRYTLSLIFLLVSATVSHAQRVTFNKGGTNSKNYYEEIPYEFINGVMFVTPEINGIKRKFLFDTGAPLQITDELFKELKPEIINHTEITDATGNKDRLNIVSIANLKLNNLSFTGIPALVSGSSIYKCWQIDGVIGSNLLRTSIVQIIPAKHIIILTDDETKLSLNRKMQTTLKTGEPQSYPLFTIQLSDKETLNVGFDTGTKDFLRMTAVHAKRFEKDGIIEKISTGYGINHMSILGLAVPDSLSRMKVPSLSIAGCNFTNLITETGNSRNTRVGSKLLDYGIVTIDFIHHSFYFEPTTDNTNLNEKLLPLRPIIADNKLVAGMVWGRLRDDVKTGDQIMSIDGESCEMIDLCAWMNDKADWFMNKQATTLTIKDAQGNMKKISLIKE</sequence>
<keyword evidence="3" id="KW-1185">Reference proteome</keyword>
<evidence type="ECO:0000313" key="3">
    <source>
        <dbReference type="Proteomes" id="UP000676386"/>
    </source>
</evidence>
<evidence type="ECO:0000313" key="2">
    <source>
        <dbReference type="EMBL" id="MBS0031745.1"/>
    </source>
</evidence>
<keyword evidence="2" id="KW-0645">Protease</keyword>
<accession>A0ABS5J950</accession>
<reference evidence="2 3" key="1">
    <citation type="submission" date="2021-04" db="EMBL/GenBank/DDBJ databases">
        <title>Chitinophaga sp. nov., isolated from the rhizosphere soil.</title>
        <authorList>
            <person name="He S."/>
        </authorList>
    </citation>
    <scope>NUCLEOTIDE SEQUENCE [LARGE SCALE GENOMIC DNA]</scope>
    <source>
        <strain evidence="2 3">2R12</strain>
    </source>
</reference>
<dbReference type="InterPro" id="IPR021109">
    <property type="entry name" value="Peptidase_aspartic_dom_sf"/>
</dbReference>
<dbReference type="Proteomes" id="UP000676386">
    <property type="component" value="Unassembled WGS sequence"/>
</dbReference>
<protein>
    <submittedName>
        <fullName evidence="2">Clan AA aspartic protease</fullName>
    </submittedName>
</protein>
<dbReference type="RefSeq" id="WP_211976908.1">
    <property type="nucleotide sequence ID" value="NZ_CBFHAM010000012.1"/>
</dbReference>
<organism evidence="2 3">
    <name type="scientific">Chitinophaga hostae</name>
    <dbReference type="NCBI Taxonomy" id="2831022"/>
    <lineage>
        <taxon>Bacteria</taxon>
        <taxon>Pseudomonadati</taxon>
        <taxon>Bacteroidota</taxon>
        <taxon>Chitinophagia</taxon>
        <taxon>Chitinophagales</taxon>
        <taxon>Chitinophagaceae</taxon>
        <taxon>Chitinophaga</taxon>
    </lineage>
</organism>
<dbReference type="Pfam" id="PF13650">
    <property type="entry name" value="Asp_protease_2"/>
    <property type="match status" value="1"/>
</dbReference>
<gene>
    <name evidence="2" type="ORF">KE626_30720</name>
</gene>
<dbReference type="SUPFAM" id="SSF50630">
    <property type="entry name" value="Acid proteases"/>
    <property type="match status" value="1"/>
</dbReference>
<name>A0ABS5J950_9BACT</name>
<dbReference type="InterPro" id="IPR034122">
    <property type="entry name" value="Retropepsin-like_bacterial"/>
</dbReference>
<dbReference type="GO" id="GO:0008233">
    <property type="term" value="F:peptidase activity"/>
    <property type="evidence" value="ECO:0007669"/>
    <property type="project" value="UniProtKB-KW"/>
</dbReference>
<feature type="chain" id="PRO_5046309671" evidence="1">
    <location>
        <begin position="20"/>
        <end position="389"/>
    </location>
</feature>